<dbReference type="InterPro" id="IPR045095">
    <property type="entry name" value="ACDP"/>
</dbReference>
<evidence type="ECO:0000256" key="5">
    <source>
        <dbReference type="ARBA" id="ARBA00023136"/>
    </source>
</evidence>
<feature type="transmembrane region" description="Helical" evidence="8">
    <location>
        <begin position="53"/>
        <end position="76"/>
    </location>
</feature>
<organism evidence="12 14">
    <name type="scientific">Caulochytrium protostelioides</name>
    <dbReference type="NCBI Taxonomy" id="1555241"/>
    <lineage>
        <taxon>Eukaryota</taxon>
        <taxon>Fungi</taxon>
        <taxon>Fungi incertae sedis</taxon>
        <taxon>Chytridiomycota</taxon>
        <taxon>Chytridiomycota incertae sedis</taxon>
        <taxon>Chytridiomycetes</taxon>
        <taxon>Caulochytriales</taxon>
        <taxon>Caulochytriaceae</taxon>
        <taxon>Caulochytrium</taxon>
    </lineage>
</organism>
<dbReference type="Gene3D" id="3.10.580.10">
    <property type="entry name" value="CBS-domain"/>
    <property type="match status" value="1"/>
</dbReference>
<keyword evidence="6" id="KW-0129">CBS domain</keyword>
<comment type="subcellular location">
    <subcellularLocation>
        <location evidence="1">Membrane</location>
        <topology evidence="1">Multi-pass membrane protein</topology>
    </subcellularLocation>
</comment>
<dbReference type="InterPro" id="IPR002550">
    <property type="entry name" value="CNNM"/>
</dbReference>
<dbReference type="Pfam" id="PF01595">
    <property type="entry name" value="CNNM"/>
    <property type="match status" value="1"/>
</dbReference>
<dbReference type="InterPro" id="IPR000644">
    <property type="entry name" value="CBS_dom"/>
</dbReference>
<dbReference type="Pfam" id="PF00571">
    <property type="entry name" value="CBS"/>
    <property type="match status" value="1"/>
</dbReference>
<dbReference type="OrthoDB" id="5353557at2759"/>
<evidence type="ECO:0000313" key="12">
    <source>
        <dbReference type="EMBL" id="RKP00526.1"/>
    </source>
</evidence>
<dbReference type="EMBL" id="ML014211">
    <property type="protein sequence ID" value="RKP00526.1"/>
    <property type="molecule type" value="Genomic_DNA"/>
</dbReference>
<dbReference type="CDD" id="cd04590">
    <property type="entry name" value="CBS_pair_CorC_HlyC_assoc"/>
    <property type="match status" value="1"/>
</dbReference>
<feature type="transmembrane region" description="Helical" evidence="8">
    <location>
        <begin position="88"/>
        <end position="112"/>
    </location>
</feature>
<evidence type="ECO:0000256" key="2">
    <source>
        <dbReference type="ARBA" id="ARBA00022692"/>
    </source>
</evidence>
<evidence type="ECO:0000313" key="13">
    <source>
        <dbReference type="Proteomes" id="UP000268535"/>
    </source>
</evidence>
<dbReference type="Proteomes" id="UP000268535">
    <property type="component" value="Unassembled WGS sequence"/>
</dbReference>
<keyword evidence="4 7" id="KW-1133">Transmembrane helix</keyword>
<dbReference type="GO" id="GO:0010960">
    <property type="term" value="P:magnesium ion homeostasis"/>
    <property type="evidence" value="ECO:0007669"/>
    <property type="project" value="InterPro"/>
</dbReference>
<dbReference type="Proteomes" id="UP000274922">
    <property type="component" value="Unassembled WGS sequence"/>
</dbReference>
<proteinExistence type="predicted"/>
<dbReference type="SUPFAM" id="SSF54631">
    <property type="entry name" value="CBS-domain pair"/>
    <property type="match status" value="1"/>
</dbReference>
<dbReference type="STRING" id="1555241.A0A4P9X5U4"/>
<evidence type="ECO:0000313" key="14">
    <source>
        <dbReference type="Proteomes" id="UP000274922"/>
    </source>
</evidence>
<dbReference type="PANTHER" id="PTHR12064">
    <property type="entry name" value="METAL TRANSPORTER CNNM"/>
    <property type="match status" value="1"/>
</dbReference>
<reference evidence="13 14" key="1">
    <citation type="journal article" date="2018" name="Nat. Microbiol.">
        <title>Leveraging single-cell genomics to expand the fungal tree of life.</title>
        <authorList>
            <person name="Ahrendt S.R."/>
            <person name="Quandt C.A."/>
            <person name="Ciobanu D."/>
            <person name="Clum A."/>
            <person name="Salamov A."/>
            <person name="Andreopoulos B."/>
            <person name="Cheng J.F."/>
            <person name="Woyke T."/>
            <person name="Pelin A."/>
            <person name="Henrissat B."/>
            <person name="Reynolds N.K."/>
            <person name="Benny G.L."/>
            <person name="Smith M.E."/>
            <person name="James T.Y."/>
            <person name="Grigoriev I.V."/>
        </authorList>
    </citation>
    <scope>NUCLEOTIDE SEQUENCE [LARGE SCALE GENOMIC DNA]</scope>
    <source>
        <strain evidence="13 14">ATCC 52028</strain>
    </source>
</reference>
<keyword evidence="14" id="KW-1185">Reference proteome</keyword>
<feature type="non-terminal residue" evidence="12">
    <location>
        <position position="310"/>
    </location>
</feature>
<reference evidence="12" key="2">
    <citation type="submission" date="2018-04" db="EMBL/GenBank/DDBJ databases">
        <title>Leveraging single-cell genomics to expand the Fungal Tree of Life.</title>
        <authorList>
            <consortium name="DOE Joint Genome Institute"/>
            <person name="Ahrendt S.R."/>
            <person name="Quandt C.A."/>
            <person name="Ciobanu D."/>
            <person name="Clum A."/>
            <person name="Salamov A."/>
            <person name="Andreopoulos B."/>
            <person name="Cheng J.-F."/>
            <person name="Woyke T."/>
            <person name="Pelin A."/>
            <person name="Henrissat B."/>
            <person name="Benny G.L."/>
            <person name="Smith M.E."/>
            <person name="James T.Y."/>
            <person name="Grigoriev I.V."/>
        </authorList>
    </citation>
    <scope>NUCLEOTIDE SEQUENCE</scope>
    <source>
        <strain evidence="12">ATCC 52028</strain>
    </source>
</reference>
<evidence type="ECO:0000256" key="6">
    <source>
        <dbReference type="PROSITE-ProRule" id="PRU00703"/>
    </source>
</evidence>
<evidence type="ECO:0000256" key="4">
    <source>
        <dbReference type="ARBA" id="ARBA00022989"/>
    </source>
</evidence>
<dbReference type="AlphaFoldDB" id="A0A4P9X5U4"/>
<protein>
    <submittedName>
        <fullName evidence="11">DUF21-domain-containing protein</fullName>
    </submittedName>
</protein>
<gene>
    <name evidence="11" type="ORF">CAUPRSCDRAFT_2645</name>
    <name evidence="12" type="ORF">CXG81DRAFT_6191</name>
</gene>
<dbReference type="GO" id="GO:0005737">
    <property type="term" value="C:cytoplasm"/>
    <property type="evidence" value="ECO:0007669"/>
    <property type="project" value="TreeGrafter"/>
</dbReference>
<dbReference type="InterPro" id="IPR044751">
    <property type="entry name" value="Ion_transp-like_CBS"/>
</dbReference>
<dbReference type="PROSITE" id="PS51846">
    <property type="entry name" value="CNNM"/>
    <property type="match status" value="1"/>
</dbReference>
<dbReference type="EMBL" id="ML009265">
    <property type="protein sequence ID" value="RKO97453.1"/>
    <property type="molecule type" value="Genomic_DNA"/>
</dbReference>
<keyword evidence="2 7" id="KW-0812">Transmembrane</keyword>
<dbReference type="InterPro" id="IPR046342">
    <property type="entry name" value="CBS_dom_sf"/>
</dbReference>
<feature type="domain" description="CNNM transmembrane" evidence="10">
    <location>
        <begin position="1"/>
        <end position="155"/>
    </location>
</feature>
<keyword evidence="3" id="KW-0677">Repeat</keyword>
<accession>A0A4P9X5U4</accession>
<dbReference type="PROSITE" id="PS51371">
    <property type="entry name" value="CBS"/>
    <property type="match status" value="1"/>
</dbReference>
<dbReference type="GO" id="GO:0030026">
    <property type="term" value="P:intracellular manganese ion homeostasis"/>
    <property type="evidence" value="ECO:0007669"/>
    <property type="project" value="TreeGrafter"/>
</dbReference>
<evidence type="ECO:0000256" key="8">
    <source>
        <dbReference type="SAM" id="Phobius"/>
    </source>
</evidence>
<dbReference type="PANTHER" id="PTHR12064:SF97">
    <property type="entry name" value="METAL TRANSPORTER CNNM-5"/>
    <property type="match status" value="1"/>
</dbReference>
<keyword evidence="5 7" id="KW-0472">Membrane</keyword>
<evidence type="ECO:0000256" key="3">
    <source>
        <dbReference type="ARBA" id="ARBA00022737"/>
    </source>
</evidence>
<dbReference type="FunFam" id="3.10.580.10:FF:000006">
    <property type="entry name" value="DUF21 and CBS domain protein"/>
    <property type="match status" value="1"/>
</dbReference>
<evidence type="ECO:0000259" key="9">
    <source>
        <dbReference type="PROSITE" id="PS51371"/>
    </source>
</evidence>
<evidence type="ECO:0000313" key="11">
    <source>
        <dbReference type="EMBL" id="RKO97453.1"/>
    </source>
</evidence>
<evidence type="ECO:0000259" key="10">
    <source>
        <dbReference type="PROSITE" id="PS51846"/>
    </source>
</evidence>
<evidence type="ECO:0000256" key="7">
    <source>
        <dbReference type="PROSITE-ProRule" id="PRU01193"/>
    </source>
</evidence>
<reference evidence="11" key="3">
    <citation type="submission" date="2018-08" db="EMBL/GenBank/DDBJ databases">
        <title>Leveraging single-cell genomics to expand the Fungal Tree of Life.</title>
        <authorList>
            <consortium name="DOE Joint Genome Institute"/>
            <person name="Ahrendt S.R."/>
            <person name="Quandt C.A."/>
            <person name="Ciobanu D."/>
            <person name="Clum A."/>
            <person name="Salamov A."/>
            <person name="Andreopoulos B."/>
            <person name="Cheng J.-F."/>
            <person name="Woyke T."/>
            <person name="Pelin A."/>
            <person name="Henrissat B."/>
            <person name="Reynolds N."/>
            <person name="Benny G.L."/>
            <person name="Smith M.E."/>
            <person name="James T.Y."/>
            <person name="Grigoriev I.V."/>
        </authorList>
    </citation>
    <scope>NUCLEOTIDE SEQUENCE</scope>
    <source>
        <strain evidence="11">ATCC 52028</strain>
    </source>
</reference>
<name>A0A4P9X5U4_9FUNG</name>
<evidence type="ECO:0000256" key="1">
    <source>
        <dbReference type="ARBA" id="ARBA00004141"/>
    </source>
</evidence>
<feature type="domain" description="CBS" evidence="9">
    <location>
        <begin position="240"/>
        <end position="303"/>
    </location>
</feature>
<sequence length="310" mass="34197">MSQDPTQLHIQLHSADPTQRKYAAAILPIRKQGHWLLSTLLLGNVIVNESLPILMHAFVGTGLAAIVISTGLVVLFGEVIPNAICARYGLAIGANLVWFVRCSMWCMAPVAWPVAKCLDYFLGEEEGTVYERGELKTLVHLQEGEDRPGGLLHDEVLILSAILDLKEKPVSAVATPLDSVFAVSLDQTIDAEFVSHILARGHSRIPVYDATPDHLVRVLLAKRLIGVDYTSSNLKVRDLPTRPLPLVRGDANLYDMLNYFQEGRSHMVAHAGGDHRTDRPAILGIITLEDVIEEMIGEEIVDETDEYIDI</sequence>
<dbReference type="GO" id="GO:0016020">
    <property type="term" value="C:membrane"/>
    <property type="evidence" value="ECO:0007669"/>
    <property type="project" value="UniProtKB-SubCell"/>
</dbReference>